<keyword evidence="8 13" id="KW-0479">Metal-binding</keyword>
<dbReference type="EMBL" id="BNJJ01000007">
    <property type="protein sequence ID" value="GHO84937.1"/>
    <property type="molecule type" value="Genomic_DNA"/>
</dbReference>
<dbReference type="PANTHER" id="PTHR30365">
    <property type="entry name" value="CYTOCHROME D UBIQUINOL OXIDASE"/>
    <property type="match status" value="1"/>
</dbReference>
<evidence type="ECO:0000256" key="6">
    <source>
        <dbReference type="ARBA" id="ARBA00022617"/>
    </source>
</evidence>
<protein>
    <submittedName>
        <fullName evidence="14">Cytochrome ubiquinol oxidase subunit I</fullName>
    </submittedName>
</protein>
<comment type="similarity">
    <text evidence="2 13">Belongs to the cytochrome ubiquinol oxidase subunit 1 family.</text>
</comment>
<proteinExistence type="inferred from homology"/>
<keyword evidence="10 13" id="KW-1133">Transmembrane helix</keyword>
<evidence type="ECO:0000256" key="3">
    <source>
        <dbReference type="ARBA" id="ARBA00022448"/>
    </source>
</evidence>
<sequence length="454" mass="51222">MDASTILSRLQFAFTISFHYLFPQLTMGLALLLLILKTLYLLKKDERYNDAVHFWGRIFAITFIVGVVTGLPMEFQFGTNWARFSAYAGDIIAQTLTMEGTYAFFLESAFVGLFLFGEERFGQKMHWVSTFMVWLGTWLSGFFIIASSAWMQHPVGYAVANGRLRLSNYWAVIFNPWILAQYMHTMSGAVITGAFAMAGTGAYYLLARRHDDYARLFVTLGVITGLIASLFQLYPSGDMEGLQVANYQPTKLAAMEGLFQTEKGAGIVIIGQPDAIHGRLDNPIVVPKVLSFLTYRRWSAEVKGLNAFPVDQRPDTIDLLYYSYHIMVGLGTFFIAFMGLAFILLLRKQQLFRTRWMLWILMLLIPFPFIANTAGWFTTELGRQPWIAFGLLPVAQGSSFTLSSGNILFTLIGFVGMYLLLGILYVVLVLYEVLLRGPTPQPKYAEEVVVEGYD</sequence>
<keyword evidence="11 13" id="KW-0408">Iron</keyword>
<feature type="transmembrane region" description="Helical" evidence="13">
    <location>
        <begin position="54"/>
        <end position="71"/>
    </location>
</feature>
<keyword evidence="9 13" id="KW-0249">Electron transport</keyword>
<evidence type="ECO:0000256" key="8">
    <source>
        <dbReference type="ARBA" id="ARBA00022723"/>
    </source>
</evidence>
<keyword evidence="5" id="KW-0997">Cell inner membrane</keyword>
<keyword evidence="6 13" id="KW-0349">Heme</keyword>
<dbReference type="Proteomes" id="UP000635565">
    <property type="component" value="Unassembled WGS sequence"/>
</dbReference>
<feature type="transmembrane region" description="Helical" evidence="13">
    <location>
        <begin position="91"/>
        <end position="116"/>
    </location>
</feature>
<evidence type="ECO:0000256" key="5">
    <source>
        <dbReference type="ARBA" id="ARBA00022519"/>
    </source>
</evidence>
<feature type="transmembrane region" description="Helical" evidence="13">
    <location>
        <begin position="128"/>
        <end position="151"/>
    </location>
</feature>
<dbReference type="InterPro" id="IPR002585">
    <property type="entry name" value="Cyt-d_ubiquinol_oxidase_su_1"/>
</dbReference>
<comment type="caution">
    <text evidence="14">The sequence shown here is derived from an EMBL/GenBank/DDBJ whole genome shotgun (WGS) entry which is preliminary data.</text>
</comment>
<keyword evidence="4 13" id="KW-1003">Cell membrane</keyword>
<feature type="transmembrane region" description="Helical" evidence="13">
    <location>
        <begin position="407"/>
        <end position="431"/>
    </location>
</feature>
<keyword evidence="15" id="KW-1185">Reference proteome</keyword>
<accession>A0ABQ3VG84</accession>
<keyword evidence="12 13" id="KW-0472">Membrane</keyword>
<evidence type="ECO:0000256" key="4">
    <source>
        <dbReference type="ARBA" id="ARBA00022475"/>
    </source>
</evidence>
<evidence type="ECO:0000313" key="14">
    <source>
        <dbReference type="EMBL" id="GHO84937.1"/>
    </source>
</evidence>
<dbReference type="RefSeq" id="WP_201362558.1">
    <property type="nucleotide sequence ID" value="NZ_BNJJ01000007.1"/>
</dbReference>
<comment type="subcellular location">
    <subcellularLocation>
        <location evidence="1">Cell inner membrane</location>
        <topology evidence="1">Multi-pass membrane protein</topology>
    </subcellularLocation>
</comment>
<evidence type="ECO:0000256" key="9">
    <source>
        <dbReference type="ARBA" id="ARBA00022982"/>
    </source>
</evidence>
<feature type="transmembrane region" description="Helical" evidence="13">
    <location>
        <begin position="322"/>
        <end position="346"/>
    </location>
</feature>
<evidence type="ECO:0000256" key="13">
    <source>
        <dbReference type="PIRNR" id="PIRNR006446"/>
    </source>
</evidence>
<evidence type="ECO:0000256" key="2">
    <source>
        <dbReference type="ARBA" id="ARBA00009819"/>
    </source>
</evidence>
<keyword evidence="7 13" id="KW-0812">Transmembrane</keyword>
<dbReference type="PIRSF" id="PIRSF006446">
    <property type="entry name" value="Cyt_quinol_oxidase_1"/>
    <property type="match status" value="1"/>
</dbReference>
<name>A0ABQ3VG84_9CHLR</name>
<feature type="transmembrane region" description="Helical" evidence="13">
    <location>
        <begin position="358"/>
        <end position="377"/>
    </location>
</feature>
<evidence type="ECO:0000256" key="1">
    <source>
        <dbReference type="ARBA" id="ARBA00004429"/>
    </source>
</evidence>
<dbReference type="Pfam" id="PF01654">
    <property type="entry name" value="Cyt_bd_oxida_I"/>
    <property type="match status" value="1"/>
</dbReference>
<evidence type="ECO:0000256" key="7">
    <source>
        <dbReference type="ARBA" id="ARBA00022692"/>
    </source>
</evidence>
<feature type="transmembrane region" description="Helical" evidence="13">
    <location>
        <begin position="186"/>
        <end position="206"/>
    </location>
</feature>
<evidence type="ECO:0000256" key="11">
    <source>
        <dbReference type="ARBA" id="ARBA00023004"/>
    </source>
</evidence>
<evidence type="ECO:0000256" key="10">
    <source>
        <dbReference type="ARBA" id="ARBA00022989"/>
    </source>
</evidence>
<evidence type="ECO:0000313" key="15">
    <source>
        <dbReference type="Proteomes" id="UP000635565"/>
    </source>
</evidence>
<organism evidence="14 15">
    <name type="scientific">Dictyobacter formicarum</name>
    <dbReference type="NCBI Taxonomy" id="2778368"/>
    <lineage>
        <taxon>Bacteria</taxon>
        <taxon>Bacillati</taxon>
        <taxon>Chloroflexota</taxon>
        <taxon>Ktedonobacteria</taxon>
        <taxon>Ktedonobacterales</taxon>
        <taxon>Dictyobacteraceae</taxon>
        <taxon>Dictyobacter</taxon>
    </lineage>
</organism>
<dbReference type="PANTHER" id="PTHR30365:SF0">
    <property type="entry name" value="CYTOCHROME BD-I UBIQUINOL OXIDASE SUBUNIT 1"/>
    <property type="match status" value="1"/>
</dbReference>
<gene>
    <name evidence="14" type="primary">cydA</name>
    <name evidence="14" type="ORF">KSZ_29430</name>
</gene>
<reference evidence="14 15" key="1">
    <citation type="journal article" date="2021" name="Int. J. Syst. Evol. Microbiol.">
        <title>Reticulibacter mediterranei gen. nov., sp. nov., within the new family Reticulibacteraceae fam. nov., and Ktedonospora formicarum gen. nov., sp. nov., Ktedonobacter robiniae sp. nov., Dictyobacter formicarum sp. nov. and Dictyobacter arantiisoli sp. nov., belonging to the class Ktedonobacteria.</title>
        <authorList>
            <person name="Yabe S."/>
            <person name="Zheng Y."/>
            <person name="Wang C.M."/>
            <person name="Sakai Y."/>
            <person name="Abe K."/>
            <person name="Yokota A."/>
            <person name="Donadio S."/>
            <person name="Cavaletti L."/>
            <person name="Monciardini P."/>
        </authorList>
    </citation>
    <scope>NUCLEOTIDE SEQUENCE [LARGE SCALE GENOMIC DNA]</scope>
    <source>
        <strain evidence="14 15">SOSP1-9</strain>
    </source>
</reference>
<evidence type="ECO:0000256" key="12">
    <source>
        <dbReference type="ARBA" id="ARBA00023136"/>
    </source>
</evidence>
<feature type="transmembrane region" description="Helical" evidence="13">
    <location>
        <begin position="213"/>
        <end position="234"/>
    </location>
</feature>
<keyword evidence="3 13" id="KW-0813">Transport</keyword>
<feature type="transmembrane region" description="Helical" evidence="13">
    <location>
        <begin position="20"/>
        <end position="42"/>
    </location>
</feature>